<dbReference type="InterPro" id="IPR002731">
    <property type="entry name" value="ATPase_BadF"/>
</dbReference>
<dbReference type="PANTHER" id="PTHR32329">
    <property type="entry name" value="BIFUNCTIONAL PROTEIN [INCLUDES 2-HYDROXYACYL-COA DEHYDRATASE (N-TER) AND ITS ACTIVATOR DOMAIN (C_TERM)-RELATED"/>
    <property type="match status" value="1"/>
</dbReference>
<organism evidence="2">
    <name type="scientific">marine sediment metagenome</name>
    <dbReference type="NCBI Taxonomy" id="412755"/>
    <lineage>
        <taxon>unclassified sequences</taxon>
        <taxon>metagenomes</taxon>
        <taxon>ecological metagenomes</taxon>
    </lineage>
</organism>
<gene>
    <name evidence="2" type="ORF">S01H1_10603</name>
</gene>
<comment type="caution">
    <text evidence="2">The sequence shown here is derived from an EMBL/GenBank/DDBJ whole genome shotgun (WGS) entry which is preliminary data.</text>
</comment>
<dbReference type="Pfam" id="PF01869">
    <property type="entry name" value="BcrAD_BadFG"/>
    <property type="match status" value="1"/>
</dbReference>
<sequence length="111" mass="11442">LSQQSKSPLEIASQCTVFAESEVISLLNEGKDVVDIIAGVNQSIASRIASLVRNAGVKEDVVMTGGVAKNIGVIKSLEGWLGVGIKTVPADPQIVGAVGASLLAEKELQES</sequence>
<dbReference type="Gene3D" id="3.30.420.40">
    <property type="match status" value="2"/>
</dbReference>
<evidence type="ECO:0000313" key="2">
    <source>
        <dbReference type="EMBL" id="GAF72981.1"/>
    </source>
</evidence>
<name>X0SCZ3_9ZZZZ</name>
<dbReference type="AlphaFoldDB" id="X0SCZ3"/>
<dbReference type="PANTHER" id="PTHR32329:SF2">
    <property type="entry name" value="BIFUNCTIONAL PROTEIN [INCLUDES 2-HYDROXYACYL-COA DEHYDRATASE (N-TER) AND ITS ACTIVATOR DOMAIN (C_TERM)"/>
    <property type="match status" value="1"/>
</dbReference>
<dbReference type="InterPro" id="IPR043129">
    <property type="entry name" value="ATPase_NBD"/>
</dbReference>
<reference evidence="2" key="1">
    <citation type="journal article" date="2014" name="Front. Microbiol.">
        <title>High frequency of phylogenetically diverse reductive dehalogenase-homologous genes in deep subseafloor sedimentary metagenomes.</title>
        <authorList>
            <person name="Kawai M."/>
            <person name="Futagami T."/>
            <person name="Toyoda A."/>
            <person name="Takaki Y."/>
            <person name="Nishi S."/>
            <person name="Hori S."/>
            <person name="Arai W."/>
            <person name="Tsubouchi T."/>
            <person name="Morono Y."/>
            <person name="Uchiyama I."/>
            <person name="Ito T."/>
            <person name="Fujiyama A."/>
            <person name="Inagaki F."/>
            <person name="Takami H."/>
        </authorList>
    </citation>
    <scope>NUCLEOTIDE SEQUENCE</scope>
    <source>
        <strain evidence="2">Expedition CK06-06</strain>
    </source>
</reference>
<dbReference type="EMBL" id="BARS01005412">
    <property type="protein sequence ID" value="GAF72981.1"/>
    <property type="molecule type" value="Genomic_DNA"/>
</dbReference>
<feature type="domain" description="ATPase BadF/BadG/BcrA/BcrD type" evidence="1">
    <location>
        <begin position="2"/>
        <end position="104"/>
    </location>
</feature>
<proteinExistence type="predicted"/>
<feature type="non-terminal residue" evidence="2">
    <location>
        <position position="1"/>
    </location>
</feature>
<accession>X0SCZ3</accession>
<dbReference type="InterPro" id="IPR051805">
    <property type="entry name" value="Dehydratase_Activator_Redct"/>
</dbReference>
<protein>
    <recommendedName>
        <fullName evidence="1">ATPase BadF/BadG/BcrA/BcrD type domain-containing protein</fullName>
    </recommendedName>
</protein>
<dbReference type="SUPFAM" id="SSF53067">
    <property type="entry name" value="Actin-like ATPase domain"/>
    <property type="match status" value="1"/>
</dbReference>
<evidence type="ECO:0000259" key="1">
    <source>
        <dbReference type="Pfam" id="PF01869"/>
    </source>
</evidence>